<dbReference type="Proteomes" id="UP000814176">
    <property type="component" value="Unassembled WGS sequence"/>
</dbReference>
<dbReference type="PANTHER" id="PTHR14577">
    <property type="entry name" value="NUCLEOLAR PROTEIN 12"/>
    <property type="match status" value="1"/>
</dbReference>
<dbReference type="EMBL" id="JADCUA010000022">
    <property type="protein sequence ID" value="KAH9832327.1"/>
    <property type="molecule type" value="Genomic_DNA"/>
</dbReference>
<evidence type="ECO:0000256" key="5">
    <source>
        <dbReference type="SAM" id="Coils"/>
    </source>
</evidence>
<feature type="coiled-coil region" evidence="5">
    <location>
        <begin position="46"/>
        <end position="80"/>
    </location>
</feature>
<evidence type="ECO:0000313" key="7">
    <source>
        <dbReference type="EMBL" id="KAH9832327.1"/>
    </source>
</evidence>
<evidence type="ECO:0000256" key="3">
    <source>
        <dbReference type="ARBA" id="ARBA00023054"/>
    </source>
</evidence>
<feature type="compositionally biased region" description="Basic and acidic residues" evidence="6">
    <location>
        <begin position="153"/>
        <end position="162"/>
    </location>
</feature>
<organism evidence="7 8">
    <name type="scientific">Rhodofomes roseus</name>
    <dbReference type="NCBI Taxonomy" id="34475"/>
    <lineage>
        <taxon>Eukaryota</taxon>
        <taxon>Fungi</taxon>
        <taxon>Dikarya</taxon>
        <taxon>Basidiomycota</taxon>
        <taxon>Agaricomycotina</taxon>
        <taxon>Agaricomycetes</taxon>
        <taxon>Polyporales</taxon>
        <taxon>Rhodofomes</taxon>
    </lineage>
</organism>
<gene>
    <name evidence="7" type="ORF">C8Q71DRAFT_798749</name>
</gene>
<dbReference type="InterPro" id="IPR019186">
    <property type="entry name" value="Nucleolar_protein_12"/>
</dbReference>
<comment type="similarity">
    <text evidence="2">Belongs to the RRP17 family.</text>
</comment>
<protein>
    <submittedName>
        <fullName evidence="7">Nucleolar protein 12-domain-containing protein</fullName>
    </submittedName>
</protein>
<accession>A0ABQ8K5R2</accession>
<evidence type="ECO:0000256" key="2">
    <source>
        <dbReference type="ARBA" id="ARBA00007175"/>
    </source>
</evidence>
<evidence type="ECO:0000256" key="4">
    <source>
        <dbReference type="ARBA" id="ARBA00023242"/>
    </source>
</evidence>
<dbReference type="PANTHER" id="PTHR14577:SF0">
    <property type="entry name" value="NUCLEOLAR PROTEIN 12"/>
    <property type="match status" value="1"/>
</dbReference>
<keyword evidence="8" id="KW-1185">Reference proteome</keyword>
<evidence type="ECO:0000313" key="8">
    <source>
        <dbReference type="Proteomes" id="UP000814176"/>
    </source>
</evidence>
<comment type="caution">
    <text evidence="7">The sequence shown here is derived from an EMBL/GenBank/DDBJ whole genome shotgun (WGS) entry which is preliminary data.</text>
</comment>
<keyword evidence="3 5" id="KW-0175">Coiled coil</keyword>
<reference evidence="7 8" key="1">
    <citation type="journal article" date="2021" name="Environ. Microbiol.">
        <title>Gene family expansions and transcriptome signatures uncover fungal adaptations to wood decay.</title>
        <authorList>
            <person name="Hage H."/>
            <person name="Miyauchi S."/>
            <person name="Viragh M."/>
            <person name="Drula E."/>
            <person name="Min B."/>
            <person name="Chaduli D."/>
            <person name="Navarro D."/>
            <person name="Favel A."/>
            <person name="Norest M."/>
            <person name="Lesage-Meessen L."/>
            <person name="Balint B."/>
            <person name="Merenyi Z."/>
            <person name="de Eugenio L."/>
            <person name="Morin E."/>
            <person name="Martinez A.T."/>
            <person name="Baldrian P."/>
            <person name="Stursova M."/>
            <person name="Martinez M.J."/>
            <person name="Novotny C."/>
            <person name="Magnuson J.K."/>
            <person name="Spatafora J.W."/>
            <person name="Maurice S."/>
            <person name="Pangilinan J."/>
            <person name="Andreopoulos W."/>
            <person name="LaButti K."/>
            <person name="Hundley H."/>
            <person name="Na H."/>
            <person name="Kuo A."/>
            <person name="Barry K."/>
            <person name="Lipzen A."/>
            <person name="Henrissat B."/>
            <person name="Riley R."/>
            <person name="Ahrendt S."/>
            <person name="Nagy L.G."/>
            <person name="Grigoriev I.V."/>
            <person name="Martin F."/>
            <person name="Rosso M.N."/>
        </authorList>
    </citation>
    <scope>NUCLEOTIDE SEQUENCE [LARGE SCALE GENOMIC DNA]</scope>
    <source>
        <strain evidence="7 8">CIRM-BRFM 1785</strain>
    </source>
</reference>
<feature type="compositionally biased region" description="Polar residues" evidence="6">
    <location>
        <begin position="173"/>
        <end position="190"/>
    </location>
</feature>
<proteinExistence type="inferred from homology"/>
<comment type="subcellular location">
    <subcellularLocation>
        <location evidence="1">Nucleus</location>
        <location evidence="1">Nucleolus</location>
    </subcellularLocation>
</comment>
<keyword evidence="4" id="KW-0539">Nucleus</keyword>
<dbReference type="RefSeq" id="XP_047775346.1">
    <property type="nucleotide sequence ID" value="XM_047925836.1"/>
</dbReference>
<dbReference type="Pfam" id="PF09805">
    <property type="entry name" value="Nop25"/>
    <property type="match status" value="1"/>
</dbReference>
<evidence type="ECO:0000256" key="1">
    <source>
        <dbReference type="ARBA" id="ARBA00004604"/>
    </source>
</evidence>
<sequence length="265" mass="29582">MGSSNMAVLTNSHKIVAAKRRAKREQIKEIVFDATARREFLTGFHKRKLEKKEAAKKKALEREKQERLEARREKRQMLAERAVQNAAETERAYGGAGTCRVSNVRIVEDEEEWDGISVSGPVDKGKGKQKEEEYEYEEQIATVTVVEDFDPDELIHGPHSESRTPLPSDVDANRSSTSHPVSESQAQNRPSRGVIASASMGPRPSANGPAVVGRNKSKPKPKDIKYQTNAARKADKMKQRRRHTEKAERAGGKASRKSGGGRTRR</sequence>
<evidence type="ECO:0000256" key="6">
    <source>
        <dbReference type="SAM" id="MobiDB-lite"/>
    </source>
</evidence>
<dbReference type="GeneID" id="72006568"/>
<name>A0ABQ8K5R2_9APHY</name>
<feature type="region of interest" description="Disordered" evidence="6">
    <location>
        <begin position="110"/>
        <end position="265"/>
    </location>
</feature>